<protein>
    <recommendedName>
        <fullName evidence="3">Plastocyanin-like domain-containing protein</fullName>
    </recommendedName>
</protein>
<dbReference type="InterPro" id="IPR002355">
    <property type="entry name" value="Cu_oxidase_Cu_BS"/>
</dbReference>
<accession>A0ABR2WXB2</accession>
<gene>
    <name evidence="4" type="ORF">K7432_005044</name>
</gene>
<dbReference type="Gene3D" id="2.60.40.420">
    <property type="entry name" value="Cupredoxins - blue copper proteins"/>
    <property type="match status" value="4"/>
</dbReference>
<feature type="chain" id="PRO_5047443321" description="Plastocyanin-like domain-containing protein" evidence="2">
    <location>
        <begin position="41"/>
        <end position="1336"/>
    </location>
</feature>
<organism evidence="4 5">
    <name type="scientific">Basidiobolus ranarum</name>
    <dbReference type="NCBI Taxonomy" id="34480"/>
    <lineage>
        <taxon>Eukaryota</taxon>
        <taxon>Fungi</taxon>
        <taxon>Fungi incertae sedis</taxon>
        <taxon>Zoopagomycota</taxon>
        <taxon>Entomophthoromycotina</taxon>
        <taxon>Basidiobolomycetes</taxon>
        <taxon>Basidiobolales</taxon>
        <taxon>Basidiobolaceae</taxon>
        <taxon>Basidiobolus</taxon>
    </lineage>
</organism>
<comment type="caution">
    <text evidence="4">The sequence shown here is derived from an EMBL/GenBank/DDBJ whole genome shotgun (WGS) entry which is preliminary data.</text>
</comment>
<dbReference type="InterPro" id="IPR008972">
    <property type="entry name" value="Cupredoxin"/>
</dbReference>
<feature type="domain" description="Plastocyanin-like" evidence="3">
    <location>
        <begin position="362"/>
        <end position="458"/>
    </location>
</feature>
<evidence type="ECO:0000256" key="1">
    <source>
        <dbReference type="ARBA" id="ARBA00022723"/>
    </source>
</evidence>
<evidence type="ECO:0000259" key="3">
    <source>
        <dbReference type="Pfam" id="PF07731"/>
    </source>
</evidence>
<proteinExistence type="predicted"/>
<dbReference type="InterPro" id="IPR011706">
    <property type="entry name" value="Cu-oxidase_C"/>
</dbReference>
<reference evidence="4 5" key="1">
    <citation type="submission" date="2023-04" db="EMBL/GenBank/DDBJ databases">
        <title>Genome of Basidiobolus ranarum AG-B5.</title>
        <authorList>
            <person name="Stajich J.E."/>
            <person name="Carter-House D."/>
            <person name="Gryganskyi A."/>
        </authorList>
    </citation>
    <scope>NUCLEOTIDE SEQUENCE [LARGE SCALE GENOMIC DNA]</scope>
    <source>
        <strain evidence="4 5">AG-B5</strain>
    </source>
</reference>
<evidence type="ECO:0000313" key="5">
    <source>
        <dbReference type="Proteomes" id="UP001479436"/>
    </source>
</evidence>
<evidence type="ECO:0000313" key="4">
    <source>
        <dbReference type="EMBL" id="KAK9766112.1"/>
    </source>
</evidence>
<keyword evidence="1" id="KW-0479">Metal-binding</keyword>
<feature type="signal peptide" evidence="2">
    <location>
        <begin position="1"/>
        <end position="40"/>
    </location>
</feature>
<dbReference type="Proteomes" id="UP001479436">
    <property type="component" value="Unassembled WGS sequence"/>
</dbReference>
<name>A0ABR2WXB2_9FUNG</name>
<dbReference type="SUPFAM" id="SSF49503">
    <property type="entry name" value="Cupredoxins"/>
    <property type="match status" value="5"/>
</dbReference>
<dbReference type="EMBL" id="JASJQH010000188">
    <property type="protein sequence ID" value="KAK9766112.1"/>
    <property type="molecule type" value="Genomic_DNA"/>
</dbReference>
<dbReference type="PROSITE" id="PS00080">
    <property type="entry name" value="MULTICOPPER_OXIDASE2"/>
    <property type="match status" value="1"/>
</dbReference>
<sequence length="1336" mass="150705">MMSNIDSMRYGYHQHGGIRPLMYLVLLLLSSSLLLPEASAFRNTEKARYWDHSSNPYHTERGKSNSRMRQRLIPQTRLYEVAAIPMPIVFNAWGDYDPKGLMFTLEQNLEYLSGLREHVLDLVSQNSTELPMDSLVKPLVLRCNKGDKMYIKFKNYIEGSQVGLHPHIGEYDIDDDGTAVGSNSNILSSFGEEKEYTWPCIHEGTFMISDGGDYDGSDDGTIVHGLFGAIIVEPRGSLWTDPTTGEPTVDGIHVDIHPYPLHGGCPKKDNYYEEDPKYSHPDCPFREFSLFFQDKVGIQNKRPPTADPCKGPDQTGIPRINIFNYRSEPMKNRELALWRKINEGLITDVNGEEQHHSSWLFGDPATPIFRAYAGDPVKYRVIDTGITETHVFHLHGHQWSSGRGDRESTIVDSFSLSPLTTWYVDIHYGAGSRLKTIGDVILHCHLYAHFATGMWSIMRVIDRYEDGTDTYPDGSPIPRLIPLPGRPHPPLKNERQPGFPNFIAGTPGQKSPRVPWPVELFGEIPEGSDYRPATEIEIASMNSDPQIGNTFTLIPTPREVTSHFFNVSIMTRSVEYNKYGWYYPHGHMYAPVEKVQPDPGHPARYDPFTMRVTQKSVAVSQYNNNLPQVINATAFDAQFPRCEAVAHEGEAGMHVHLVKFDVLSSDGASVGWNFISGARYGKYLVNRWWIDDALGHVFFHDHLFANFRQKKGLYGIAPVSPEGSKFYDTVEAKKEQRYTPSAIVVTPKESFREQVLFIGDFTPAFYANGTAIHPPIRNELQDQGIVVMNYRNEPLVERKGLDPSEWFSSKNQYGDPSTTLFEAYRGDNIIVRLVQGAHDKPHSFEMHGMRWQKFNDISKVNVTSQQTIGVSEGFTFRIQADYSAGDHIYKLGGIDDLWIGNWGITRVYDKPQKHLAKIPGSGDMVSSFYHSSSLKNIAQNRYSNTRTSARETSKYKTRVSDVRKYFLTAKRQEIVYNSDGWSDPYGLIYCLTGYQEPHSPEVIKPEQGECFNVQDDKVDPLIIRGLVGERILLYLHNGLPKHMSPEPFPIPVPADDPHLRASNRVSIHAPLIQHDVRYDDGSNVGRNPDSTVGPGETRVYSWFADQHLGALPLQDHADVRNHKHHGIIGALVILDSHHVPDRWYGAEANIHRRSQCGLGELIYQDKVVILQSGLRLFQNNELKAPIPYANKSPYQILSNFTAPVLGEQGIDFQDAGLKAMNYRTQPASRPSWLQNDQPSTTVFHSQANAHQVLNVVSGLDKPRALSFHLHGHTWMDQLKSPELGYSSVNNALSTGSTVANSFVASNSTGDWAYRTGSLNAEYLIESWGIFRVSAEL</sequence>
<keyword evidence="5" id="KW-1185">Reference proteome</keyword>
<keyword evidence="2" id="KW-0732">Signal</keyword>
<evidence type="ECO:0000256" key="2">
    <source>
        <dbReference type="SAM" id="SignalP"/>
    </source>
</evidence>
<dbReference type="Pfam" id="PF07731">
    <property type="entry name" value="Cu-oxidase_2"/>
    <property type="match status" value="1"/>
</dbReference>